<comment type="caution">
    <text evidence="3">The sequence shown here is derived from an EMBL/GenBank/DDBJ whole genome shotgun (WGS) entry which is preliminary data.</text>
</comment>
<reference evidence="3 4" key="1">
    <citation type="submission" date="2018-08" db="EMBL/GenBank/DDBJ databases">
        <authorList>
            <person name="Khan S.A."/>
            <person name="Jeon C.O."/>
            <person name="Chun B.H."/>
            <person name="Jeong S.E."/>
        </authorList>
    </citation>
    <scope>NUCLEOTIDE SEQUENCE [LARGE SCALE GENOMIC DNA]</scope>
    <source>
        <strain evidence="3 4">S-16</strain>
    </source>
</reference>
<dbReference type="EMBL" id="QUSW01000002">
    <property type="protein sequence ID" value="RQP24915.1"/>
    <property type="molecule type" value="Genomic_DNA"/>
</dbReference>
<feature type="transmembrane region" description="Helical" evidence="2">
    <location>
        <begin position="92"/>
        <end position="115"/>
    </location>
</feature>
<evidence type="ECO:0000313" key="4">
    <source>
        <dbReference type="Proteomes" id="UP000267464"/>
    </source>
</evidence>
<evidence type="ECO:0000256" key="2">
    <source>
        <dbReference type="SAM" id="Phobius"/>
    </source>
</evidence>
<keyword evidence="2" id="KW-0812">Transmembrane</keyword>
<evidence type="ECO:0000256" key="1">
    <source>
        <dbReference type="SAM" id="MobiDB-lite"/>
    </source>
</evidence>
<accession>A0A3N7K1T0</accession>
<feature type="transmembrane region" description="Helical" evidence="2">
    <location>
        <begin position="127"/>
        <end position="150"/>
    </location>
</feature>
<feature type="transmembrane region" description="Helical" evidence="2">
    <location>
        <begin position="51"/>
        <end position="72"/>
    </location>
</feature>
<keyword evidence="4" id="KW-1185">Reference proteome</keyword>
<protein>
    <submittedName>
        <fullName evidence="3">DUF4386 family protein</fullName>
    </submittedName>
</protein>
<feature type="region of interest" description="Disordered" evidence="1">
    <location>
        <begin position="1"/>
        <end position="43"/>
    </location>
</feature>
<dbReference type="Pfam" id="PF14329">
    <property type="entry name" value="DUF4386"/>
    <property type="match status" value="1"/>
</dbReference>
<feature type="transmembrane region" description="Helical" evidence="2">
    <location>
        <begin position="241"/>
        <end position="262"/>
    </location>
</feature>
<gene>
    <name evidence="3" type="ORF">DZC73_08595</name>
</gene>
<sequence>MRRQTFRSPGGARTLAPMNTAPALTPDAASTLPGRNNASTSRARDPLRGTLLLATALLSLVPVVVLGSSIGWPASLAAPAAQQLAAVQAHAGAVQAGYGAYLLYSLLIMPAMLALASRMLGDLARPLAAMVVAFAALSTLARAIGIARWVTVMPALAAAHASADPSSRAVIGTVFDALTRYGAGIGELLGVSLFMALSLGTLCIGALVQRGAPVLLALSGIAVALLLVGMAAPAFGVPFGVNVAVGASATNLWLLVAGVWAWRGGRG</sequence>
<name>A0A3N7K1T0_9BURK</name>
<evidence type="ECO:0000313" key="3">
    <source>
        <dbReference type="EMBL" id="RQP24915.1"/>
    </source>
</evidence>
<feature type="transmembrane region" description="Helical" evidence="2">
    <location>
        <begin position="188"/>
        <end position="208"/>
    </location>
</feature>
<organism evidence="3 4">
    <name type="scientific">Piscinibacter terrae</name>
    <dbReference type="NCBI Taxonomy" id="2496871"/>
    <lineage>
        <taxon>Bacteria</taxon>
        <taxon>Pseudomonadati</taxon>
        <taxon>Pseudomonadota</taxon>
        <taxon>Betaproteobacteria</taxon>
        <taxon>Burkholderiales</taxon>
        <taxon>Sphaerotilaceae</taxon>
        <taxon>Piscinibacter</taxon>
    </lineage>
</organism>
<feature type="transmembrane region" description="Helical" evidence="2">
    <location>
        <begin position="215"/>
        <end position="235"/>
    </location>
</feature>
<dbReference type="Proteomes" id="UP000267464">
    <property type="component" value="Unassembled WGS sequence"/>
</dbReference>
<dbReference type="InterPro" id="IPR025495">
    <property type="entry name" value="DUF4386"/>
</dbReference>
<keyword evidence="2" id="KW-1133">Transmembrane helix</keyword>
<proteinExistence type="predicted"/>
<keyword evidence="2" id="KW-0472">Membrane</keyword>
<reference evidence="3 4" key="2">
    <citation type="submission" date="2018-12" db="EMBL/GenBank/DDBJ databases">
        <title>Rhizobacter gummiphilus sp. nov., a rubber-degrading bacterium isolated from the soil of a botanical garden in Japan.</title>
        <authorList>
            <person name="Shunsuke S.S."/>
        </authorList>
    </citation>
    <scope>NUCLEOTIDE SEQUENCE [LARGE SCALE GENOMIC DNA]</scope>
    <source>
        <strain evidence="3 4">S-16</strain>
    </source>
</reference>
<dbReference type="AlphaFoldDB" id="A0A3N7K1T0"/>